<comment type="caution">
    <text evidence="6">The sequence shown here is derived from an EMBL/GenBank/DDBJ whole genome shotgun (WGS) entry which is preliminary data.</text>
</comment>
<evidence type="ECO:0000259" key="5">
    <source>
        <dbReference type="PROSITE" id="PS50977"/>
    </source>
</evidence>
<dbReference type="GeneID" id="97310005"/>
<protein>
    <submittedName>
        <fullName evidence="6">TetR/AcrR family transcriptional regulator</fullName>
    </submittedName>
</protein>
<evidence type="ECO:0000313" key="6">
    <source>
        <dbReference type="EMBL" id="TFE38101.1"/>
    </source>
</evidence>
<evidence type="ECO:0000256" key="2">
    <source>
        <dbReference type="ARBA" id="ARBA00023125"/>
    </source>
</evidence>
<evidence type="ECO:0000256" key="1">
    <source>
        <dbReference type="ARBA" id="ARBA00023015"/>
    </source>
</evidence>
<dbReference type="Pfam" id="PF00440">
    <property type="entry name" value="TetR_N"/>
    <property type="match status" value="1"/>
</dbReference>
<dbReference type="Pfam" id="PF16859">
    <property type="entry name" value="TetR_C_11"/>
    <property type="match status" value="1"/>
</dbReference>
<evidence type="ECO:0000313" key="7">
    <source>
        <dbReference type="Proteomes" id="UP000297385"/>
    </source>
</evidence>
<feature type="domain" description="HTH tetR-type" evidence="5">
    <location>
        <begin position="23"/>
        <end position="83"/>
    </location>
</feature>
<dbReference type="GO" id="GO:0000976">
    <property type="term" value="F:transcription cis-regulatory region binding"/>
    <property type="evidence" value="ECO:0007669"/>
    <property type="project" value="TreeGrafter"/>
</dbReference>
<dbReference type="GO" id="GO:0003700">
    <property type="term" value="F:DNA-binding transcription factor activity"/>
    <property type="evidence" value="ECO:0007669"/>
    <property type="project" value="TreeGrafter"/>
</dbReference>
<proteinExistence type="predicted"/>
<organism evidence="6 7">
    <name type="scientific">Paraburkholderia dipogonis</name>
    <dbReference type="NCBI Taxonomy" id="1211383"/>
    <lineage>
        <taxon>Bacteria</taxon>
        <taxon>Pseudomonadati</taxon>
        <taxon>Pseudomonadota</taxon>
        <taxon>Betaproteobacteria</taxon>
        <taxon>Burkholderiales</taxon>
        <taxon>Burkholderiaceae</taxon>
        <taxon>Paraburkholderia</taxon>
    </lineage>
</organism>
<dbReference type="AlphaFoldDB" id="A0A4Y8MKZ3"/>
<reference evidence="6 7" key="1">
    <citation type="submission" date="2019-03" db="EMBL/GenBank/DDBJ databases">
        <title>Complete Genome Sequence of Paraburkholderia dipogonis ICMP 19430T, a Nitrogen-fixing Symbiont of the South African Invasive Legume Dipogon lignosus in New Zealand.</title>
        <authorList>
            <person name="De Meyer S.E."/>
        </authorList>
    </citation>
    <scope>NUCLEOTIDE SEQUENCE [LARGE SCALE GENOMIC DNA]</scope>
    <source>
        <strain evidence="6 7">ICMP 19430</strain>
    </source>
</reference>
<gene>
    <name evidence="6" type="ORF">E2553_37575</name>
</gene>
<dbReference type="Proteomes" id="UP000297385">
    <property type="component" value="Unassembled WGS sequence"/>
</dbReference>
<dbReference type="SUPFAM" id="SSF46689">
    <property type="entry name" value="Homeodomain-like"/>
    <property type="match status" value="1"/>
</dbReference>
<sequence>MKTDIHGSAALVLARGVGRPRSEGTRTQILAATVRLLETRTVQSISIEAIAREAGVGKATIYRWWDSKALVVIDAFMEHHVVKTPMPRNLPPGKAIASHLVSLIHEYAGWSGRIVAQIIAEGQSDPVVLREFRERFHYGRRALVREMLDEWRVAERILAPANVETLAELLYAPVYMRLLSGSGPLDDRFAQEHINYIYTLLGIEPPDIAELNVVKRSFPVEKTAATR</sequence>
<evidence type="ECO:0000256" key="4">
    <source>
        <dbReference type="PROSITE-ProRule" id="PRU00335"/>
    </source>
</evidence>
<dbReference type="PROSITE" id="PS50977">
    <property type="entry name" value="HTH_TETR_2"/>
    <property type="match status" value="1"/>
</dbReference>
<keyword evidence="2 4" id="KW-0238">DNA-binding</keyword>
<keyword evidence="1" id="KW-0805">Transcription regulation</keyword>
<dbReference type="Gene3D" id="1.10.357.10">
    <property type="entry name" value="Tetracycline Repressor, domain 2"/>
    <property type="match status" value="1"/>
</dbReference>
<feature type="DNA-binding region" description="H-T-H motif" evidence="4">
    <location>
        <begin position="46"/>
        <end position="65"/>
    </location>
</feature>
<dbReference type="InterPro" id="IPR050109">
    <property type="entry name" value="HTH-type_TetR-like_transc_reg"/>
</dbReference>
<name>A0A4Y8MKZ3_9BURK</name>
<evidence type="ECO:0000256" key="3">
    <source>
        <dbReference type="ARBA" id="ARBA00023163"/>
    </source>
</evidence>
<keyword evidence="3" id="KW-0804">Transcription</keyword>
<dbReference type="RefSeq" id="WP_134465750.1">
    <property type="nucleotide sequence ID" value="NZ_JBHMFL010000109.1"/>
</dbReference>
<dbReference type="InterPro" id="IPR011075">
    <property type="entry name" value="TetR_C"/>
</dbReference>
<dbReference type="InterPro" id="IPR001647">
    <property type="entry name" value="HTH_TetR"/>
</dbReference>
<dbReference type="InterPro" id="IPR036271">
    <property type="entry name" value="Tet_transcr_reg_TetR-rel_C_sf"/>
</dbReference>
<dbReference type="SUPFAM" id="SSF48498">
    <property type="entry name" value="Tetracyclin repressor-like, C-terminal domain"/>
    <property type="match status" value="1"/>
</dbReference>
<dbReference type="Gene3D" id="1.10.10.60">
    <property type="entry name" value="Homeodomain-like"/>
    <property type="match status" value="1"/>
</dbReference>
<dbReference type="EMBL" id="SNVI01000004">
    <property type="protein sequence ID" value="TFE38101.1"/>
    <property type="molecule type" value="Genomic_DNA"/>
</dbReference>
<dbReference type="PANTHER" id="PTHR30055">
    <property type="entry name" value="HTH-TYPE TRANSCRIPTIONAL REGULATOR RUTR"/>
    <property type="match status" value="1"/>
</dbReference>
<dbReference type="InterPro" id="IPR009057">
    <property type="entry name" value="Homeodomain-like_sf"/>
</dbReference>
<dbReference type="PANTHER" id="PTHR30055:SF148">
    <property type="entry name" value="TETR-FAMILY TRANSCRIPTIONAL REGULATOR"/>
    <property type="match status" value="1"/>
</dbReference>
<accession>A0A4Y8MKZ3</accession>